<accession>A0A1V6SN17</accession>
<organism evidence="2 3">
    <name type="scientific">Penicillium steckii</name>
    <dbReference type="NCBI Taxonomy" id="303698"/>
    <lineage>
        <taxon>Eukaryota</taxon>
        <taxon>Fungi</taxon>
        <taxon>Dikarya</taxon>
        <taxon>Ascomycota</taxon>
        <taxon>Pezizomycotina</taxon>
        <taxon>Eurotiomycetes</taxon>
        <taxon>Eurotiomycetidae</taxon>
        <taxon>Eurotiales</taxon>
        <taxon>Aspergillaceae</taxon>
        <taxon>Penicillium</taxon>
    </lineage>
</organism>
<dbReference type="InterPro" id="IPR013078">
    <property type="entry name" value="His_Pase_superF_clade-1"/>
</dbReference>
<dbReference type="InterPro" id="IPR029033">
    <property type="entry name" value="His_PPase_superfam"/>
</dbReference>
<dbReference type="EMBL" id="MLKD01000028">
    <property type="protein sequence ID" value="OQE15455.1"/>
    <property type="molecule type" value="Genomic_DNA"/>
</dbReference>
<dbReference type="Proteomes" id="UP000191285">
    <property type="component" value="Unassembled WGS sequence"/>
</dbReference>
<evidence type="ECO:0000313" key="3">
    <source>
        <dbReference type="Proteomes" id="UP000191285"/>
    </source>
</evidence>
<name>A0A1V6SN17_9EURO</name>
<comment type="caution">
    <text evidence="2">The sequence shown here is derived from an EMBL/GenBank/DDBJ whole genome shotgun (WGS) entry which is preliminary data.</text>
</comment>
<evidence type="ECO:0000313" key="2">
    <source>
        <dbReference type="EMBL" id="OQE15455.1"/>
    </source>
</evidence>
<feature type="signal peptide" evidence="1">
    <location>
        <begin position="1"/>
        <end position="20"/>
    </location>
</feature>
<evidence type="ECO:0008006" key="4">
    <source>
        <dbReference type="Google" id="ProtNLM"/>
    </source>
</evidence>
<dbReference type="AlphaFoldDB" id="A0A1V6SN17"/>
<proteinExistence type="predicted"/>
<dbReference type="SUPFAM" id="SSF53254">
    <property type="entry name" value="Phosphoglycerate mutase-like"/>
    <property type="match status" value="1"/>
</dbReference>
<keyword evidence="1" id="KW-0732">Signal</keyword>
<dbReference type="Pfam" id="PF00300">
    <property type="entry name" value="His_Phos_1"/>
    <property type="match status" value="1"/>
</dbReference>
<dbReference type="Gene3D" id="3.40.50.1240">
    <property type="entry name" value="Phosphoglycerate mutase-like"/>
    <property type="match status" value="1"/>
</dbReference>
<sequence>MYLPSALLFFCFLWSTLVSAQEQPTVYLIRHGEKPADPSDPRLTKDGLKRAQCLRTVFGAESGYNISYIIAPKVKKKHLRAYETVHPLAEDLGLEVDTHCSRKKAKCVAKRIWKYWKHGGEGNILVSWRHGTFSEIEEYLGVKDVLDYPEDR</sequence>
<keyword evidence="3" id="KW-1185">Reference proteome</keyword>
<protein>
    <recommendedName>
        <fullName evidence="4">Phosphoglycerate mutase family protein</fullName>
    </recommendedName>
</protein>
<dbReference type="OrthoDB" id="425925at2759"/>
<reference evidence="3" key="1">
    <citation type="journal article" date="2017" name="Nat. Microbiol.">
        <title>Global analysis of biosynthetic gene clusters reveals vast potential of secondary metabolite production in Penicillium species.</title>
        <authorList>
            <person name="Nielsen J.C."/>
            <person name="Grijseels S."/>
            <person name="Prigent S."/>
            <person name="Ji B."/>
            <person name="Dainat J."/>
            <person name="Nielsen K.F."/>
            <person name="Frisvad J.C."/>
            <person name="Workman M."/>
            <person name="Nielsen J."/>
        </authorList>
    </citation>
    <scope>NUCLEOTIDE SEQUENCE [LARGE SCALE GENOMIC DNA]</scope>
    <source>
        <strain evidence="3">IBT 24891</strain>
    </source>
</reference>
<gene>
    <name evidence="2" type="ORF">PENSTE_c028G03750</name>
</gene>
<dbReference type="STRING" id="303698.A0A1V6SN17"/>
<feature type="chain" id="PRO_5012190028" description="Phosphoglycerate mutase family protein" evidence="1">
    <location>
        <begin position="21"/>
        <end position="152"/>
    </location>
</feature>
<evidence type="ECO:0000256" key="1">
    <source>
        <dbReference type="SAM" id="SignalP"/>
    </source>
</evidence>